<feature type="non-terminal residue" evidence="1">
    <location>
        <position position="1"/>
    </location>
</feature>
<organism evidence="1 2">
    <name type="scientific">Artomyces pyxidatus</name>
    <dbReference type="NCBI Taxonomy" id="48021"/>
    <lineage>
        <taxon>Eukaryota</taxon>
        <taxon>Fungi</taxon>
        <taxon>Dikarya</taxon>
        <taxon>Basidiomycota</taxon>
        <taxon>Agaricomycotina</taxon>
        <taxon>Agaricomycetes</taxon>
        <taxon>Russulales</taxon>
        <taxon>Auriscalpiaceae</taxon>
        <taxon>Artomyces</taxon>
    </lineage>
</organism>
<reference evidence="1" key="2">
    <citation type="journal article" date="2022" name="New Phytol.">
        <title>Evolutionary transition to the ectomycorrhizal habit in the genomes of a hyperdiverse lineage of mushroom-forming fungi.</title>
        <authorList>
            <person name="Looney B."/>
            <person name="Miyauchi S."/>
            <person name="Morin E."/>
            <person name="Drula E."/>
            <person name="Courty P.E."/>
            <person name="Kohler A."/>
            <person name="Kuo A."/>
            <person name="LaButti K."/>
            <person name="Pangilinan J."/>
            <person name="Lipzen A."/>
            <person name="Riley R."/>
            <person name="Andreopoulos W."/>
            <person name="He G."/>
            <person name="Johnson J."/>
            <person name="Nolan M."/>
            <person name="Tritt A."/>
            <person name="Barry K.W."/>
            <person name="Grigoriev I.V."/>
            <person name="Nagy L.G."/>
            <person name="Hibbett D."/>
            <person name="Henrissat B."/>
            <person name="Matheny P.B."/>
            <person name="Labbe J."/>
            <person name="Martin F.M."/>
        </authorList>
    </citation>
    <scope>NUCLEOTIDE SEQUENCE</scope>
    <source>
        <strain evidence="1">HHB10654</strain>
    </source>
</reference>
<evidence type="ECO:0000313" key="2">
    <source>
        <dbReference type="Proteomes" id="UP000814140"/>
    </source>
</evidence>
<feature type="non-terminal residue" evidence="1">
    <location>
        <position position="104"/>
    </location>
</feature>
<reference evidence="1" key="1">
    <citation type="submission" date="2021-03" db="EMBL/GenBank/DDBJ databases">
        <authorList>
            <consortium name="DOE Joint Genome Institute"/>
            <person name="Ahrendt S."/>
            <person name="Looney B.P."/>
            <person name="Miyauchi S."/>
            <person name="Morin E."/>
            <person name="Drula E."/>
            <person name="Courty P.E."/>
            <person name="Chicoki N."/>
            <person name="Fauchery L."/>
            <person name="Kohler A."/>
            <person name="Kuo A."/>
            <person name="Labutti K."/>
            <person name="Pangilinan J."/>
            <person name="Lipzen A."/>
            <person name="Riley R."/>
            <person name="Andreopoulos W."/>
            <person name="He G."/>
            <person name="Johnson J."/>
            <person name="Barry K.W."/>
            <person name="Grigoriev I.V."/>
            <person name="Nagy L."/>
            <person name="Hibbett D."/>
            <person name="Henrissat B."/>
            <person name="Matheny P.B."/>
            <person name="Labbe J."/>
            <person name="Martin F."/>
        </authorList>
    </citation>
    <scope>NUCLEOTIDE SEQUENCE</scope>
    <source>
        <strain evidence="1">HHB10654</strain>
    </source>
</reference>
<accession>A0ACB8SN24</accession>
<keyword evidence="2" id="KW-1185">Reference proteome</keyword>
<gene>
    <name evidence="1" type="ORF">BV25DRAFT_1767739</name>
</gene>
<protein>
    <submittedName>
        <fullName evidence="1">Uncharacterized protein</fullName>
    </submittedName>
</protein>
<proteinExistence type="predicted"/>
<sequence length="104" mass="11028">RPRQPARQSALAAYVDPMRVLNSVLGASVSLPVGDLLGVSKELATLLNDSLKSRAVQNVPELRPAAGTTRYSSTSKAPLIELPMHIGSKPIRGILDTGSELNII</sequence>
<comment type="caution">
    <text evidence="1">The sequence shown here is derived from an EMBL/GenBank/DDBJ whole genome shotgun (WGS) entry which is preliminary data.</text>
</comment>
<evidence type="ECO:0000313" key="1">
    <source>
        <dbReference type="EMBL" id="KAI0057652.1"/>
    </source>
</evidence>
<dbReference type="Proteomes" id="UP000814140">
    <property type="component" value="Unassembled WGS sequence"/>
</dbReference>
<dbReference type="EMBL" id="MU277244">
    <property type="protein sequence ID" value="KAI0057652.1"/>
    <property type="molecule type" value="Genomic_DNA"/>
</dbReference>
<name>A0ACB8SN24_9AGAM</name>